<dbReference type="GO" id="GO:0016491">
    <property type="term" value="F:oxidoreductase activity"/>
    <property type="evidence" value="ECO:0007669"/>
    <property type="project" value="UniProtKB-KW"/>
</dbReference>
<name>A0A6A5TN87_9PLEO</name>
<dbReference type="PANTHER" id="PTHR43669">
    <property type="entry name" value="5-KETO-D-GLUCONATE 5-REDUCTASE"/>
    <property type="match status" value="1"/>
</dbReference>
<dbReference type="PANTHER" id="PTHR43669:SF3">
    <property type="entry name" value="ALCOHOL DEHYDROGENASE, PUTATIVE (AFU_ORTHOLOGUE AFUA_3G03445)-RELATED"/>
    <property type="match status" value="1"/>
</dbReference>
<comment type="similarity">
    <text evidence="1">Belongs to the short-chain dehydrogenases/reductases (SDR) family.</text>
</comment>
<dbReference type="EMBL" id="ML977012">
    <property type="protein sequence ID" value="KAF1952276.1"/>
    <property type="molecule type" value="Genomic_DNA"/>
</dbReference>
<dbReference type="Gene3D" id="3.40.50.720">
    <property type="entry name" value="NAD(P)-binding Rossmann-like Domain"/>
    <property type="match status" value="1"/>
</dbReference>
<dbReference type="OrthoDB" id="37659at2759"/>
<evidence type="ECO:0000256" key="1">
    <source>
        <dbReference type="ARBA" id="ARBA00006484"/>
    </source>
</evidence>
<dbReference type="SUPFAM" id="SSF51735">
    <property type="entry name" value="NAD(P)-binding Rossmann-fold domains"/>
    <property type="match status" value="1"/>
</dbReference>
<proteinExistence type="inferred from homology"/>
<evidence type="ECO:0000256" key="3">
    <source>
        <dbReference type="ARBA" id="ARBA00023002"/>
    </source>
</evidence>
<dbReference type="PROSITE" id="PS00061">
    <property type="entry name" value="ADH_SHORT"/>
    <property type="match status" value="1"/>
</dbReference>
<accession>A0A6A5TN87</accession>
<protein>
    <submittedName>
        <fullName evidence="4">NAD(P)-binding protein</fullName>
    </submittedName>
</protein>
<keyword evidence="5" id="KW-1185">Reference proteome</keyword>
<dbReference type="Proteomes" id="UP000800035">
    <property type="component" value="Unassembled WGS sequence"/>
</dbReference>
<evidence type="ECO:0000313" key="4">
    <source>
        <dbReference type="EMBL" id="KAF1952276.1"/>
    </source>
</evidence>
<dbReference type="PRINTS" id="PR00081">
    <property type="entry name" value="GDHRDH"/>
</dbReference>
<dbReference type="Pfam" id="PF00106">
    <property type="entry name" value="adh_short"/>
    <property type="match status" value="1"/>
</dbReference>
<keyword evidence="3" id="KW-0560">Oxidoreductase</keyword>
<dbReference type="InterPro" id="IPR036291">
    <property type="entry name" value="NAD(P)-bd_dom_sf"/>
</dbReference>
<organism evidence="4 5">
    <name type="scientific">Byssothecium circinans</name>
    <dbReference type="NCBI Taxonomy" id="147558"/>
    <lineage>
        <taxon>Eukaryota</taxon>
        <taxon>Fungi</taxon>
        <taxon>Dikarya</taxon>
        <taxon>Ascomycota</taxon>
        <taxon>Pezizomycotina</taxon>
        <taxon>Dothideomycetes</taxon>
        <taxon>Pleosporomycetidae</taxon>
        <taxon>Pleosporales</taxon>
        <taxon>Massarineae</taxon>
        <taxon>Massarinaceae</taxon>
        <taxon>Byssothecium</taxon>
    </lineage>
</organism>
<evidence type="ECO:0000313" key="5">
    <source>
        <dbReference type="Proteomes" id="UP000800035"/>
    </source>
</evidence>
<sequence length="275" mass="30042">MAARINTVLVIGGTAGIGEQFVRRFHSLGKKVIVTGRNETKLTELAKELNGLETRKFDIADSDDLPTHVTDVLTAFPKLDSVIINAGIQKSFNFFDPSSISAAEISREITTNLTAPALLIQLFAPHLLRLSLEGAKTTLFVTSSTLAYVPLGFYPTYSASKAGIHALTLAFRQQLSHAPEEARKNFNVVEIVPPYTDTGLDKEHREAVVAAQGGPDKAVPAMPLQDYVEKFFEAFEQTEADGSLKKEIGVGMGQVGVDTWRGSFGKIYEQWHMST</sequence>
<dbReference type="AlphaFoldDB" id="A0A6A5TN87"/>
<dbReference type="InterPro" id="IPR002347">
    <property type="entry name" value="SDR_fam"/>
</dbReference>
<dbReference type="InterPro" id="IPR020904">
    <property type="entry name" value="Sc_DH/Rdtase_CS"/>
</dbReference>
<gene>
    <name evidence="4" type="ORF">CC80DRAFT_452969</name>
</gene>
<evidence type="ECO:0000256" key="2">
    <source>
        <dbReference type="ARBA" id="ARBA00022857"/>
    </source>
</evidence>
<reference evidence="4" key="1">
    <citation type="journal article" date="2020" name="Stud. Mycol.">
        <title>101 Dothideomycetes genomes: a test case for predicting lifestyles and emergence of pathogens.</title>
        <authorList>
            <person name="Haridas S."/>
            <person name="Albert R."/>
            <person name="Binder M."/>
            <person name="Bloem J."/>
            <person name="Labutti K."/>
            <person name="Salamov A."/>
            <person name="Andreopoulos B."/>
            <person name="Baker S."/>
            <person name="Barry K."/>
            <person name="Bills G."/>
            <person name="Bluhm B."/>
            <person name="Cannon C."/>
            <person name="Castanera R."/>
            <person name="Culley D."/>
            <person name="Daum C."/>
            <person name="Ezra D."/>
            <person name="Gonzalez J."/>
            <person name="Henrissat B."/>
            <person name="Kuo A."/>
            <person name="Liang C."/>
            <person name="Lipzen A."/>
            <person name="Lutzoni F."/>
            <person name="Magnuson J."/>
            <person name="Mondo S."/>
            <person name="Nolan M."/>
            <person name="Ohm R."/>
            <person name="Pangilinan J."/>
            <person name="Park H.-J."/>
            <person name="Ramirez L."/>
            <person name="Alfaro M."/>
            <person name="Sun H."/>
            <person name="Tritt A."/>
            <person name="Yoshinaga Y."/>
            <person name="Zwiers L.-H."/>
            <person name="Turgeon B."/>
            <person name="Goodwin S."/>
            <person name="Spatafora J."/>
            <person name="Crous P."/>
            <person name="Grigoriev I."/>
        </authorList>
    </citation>
    <scope>NUCLEOTIDE SEQUENCE</scope>
    <source>
        <strain evidence="4">CBS 675.92</strain>
    </source>
</reference>
<keyword evidence="2" id="KW-0521">NADP</keyword>